<protein>
    <submittedName>
        <fullName evidence="1">Uncharacterized protein</fullName>
    </submittedName>
</protein>
<dbReference type="AlphaFoldDB" id="A0A9D4R3A3"/>
<reference evidence="1" key="1">
    <citation type="journal article" date="2019" name="bioRxiv">
        <title>The Genome of the Zebra Mussel, Dreissena polymorpha: A Resource for Invasive Species Research.</title>
        <authorList>
            <person name="McCartney M.A."/>
            <person name="Auch B."/>
            <person name="Kono T."/>
            <person name="Mallez S."/>
            <person name="Zhang Y."/>
            <person name="Obille A."/>
            <person name="Becker A."/>
            <person name="Abrahante J.E."/>
            <person name="Garbe J."/>
            <person name="Badalamenti J.P."/>
            <person name="Herman A."/>
            <person name="Mangelson H."/>
            <person name="Liachko I."/>
            <person name="Sullivan S."/>
            <person name="Sone E.D."/>
            <person name="Koren S."/>
            <person name="Silverstein K.A.T."/>
            <person name="Beckman K.B."/>
            <person name="Gohl D.M."/>
        </authorList>
    </citation>
    <scope>NUCLEOTIDE SEQUENCE</scope>
    <source>
        <strain evidence="1">Duluth1</strain>
        <tissue evidence="1">Whole animal</tissue>
    </source>
</reference>
<evidence type="ECO:0000313" key="1">
    <source>
        <dbReference type="EMBL" id="KAH3852407.1"/>
    </source>
</evidence>
<evidence type="ECO:0000313" key="2">
    <source>
        <dbReference type="Proteomes" id="UP000828390"/>
    </source>
</evidence>
<dbReference type="EMBL" id="JAIWYP010000003">
    <property type="protein sequence ID" value="KAH3852407.1"/>
    <property type="molecule type" value="Genomic_DNA"/>
</dbReference>
<reference evidence="1" key="2">
    <citation type="submission" date="2020-11" db="EMBL/GenBank/DDBJ databases">
        <authorList>
            <person name="McCartney M.A."/>
            <person name="Auch B."/>
            <person name="Kono T."/>
            <person name="Mallez S."/>
            <person name="Becker A."/>
            <person name="Gohl D.M."/>
            <person name="Silverstein K.A.T."/>
            <person name="Koren S."/>
            <person name="Bechman K.B."/>
            <person name="Herman A."/>
            <person name="Abrahante J.E."/>
            <person name="Garbe J."/>
        </authorList>
    </citation>
    <scope>NUCLEOTIDE SEQUENCE</scope>
    <source>
        <strain evidence="1">Duluth1</strain>
        <tissue evidence="1">Whole animal</tissue>
    </source>
</reference>
<name>A0A9D4R3A3_DREPO</name>
<sequence>MILSTSSSPSLSVCRQSLIRDSRVASPSLFLCGVHSRFSKLNSLSTEDVDEGIR</sequence>
<gene>
    <name evidence="1" type="ORF">DPMN_094914</name>
</gene>
<comment type="caution">
    <text evidence="1">The sequence shown here is derived from an EMBL/GenBank/DDBJ whole genome shotgun (WGS) entry which is preliminary data.</text>
</comment>
<keyword evidence="2" id="KW-1185">Reference proteome</keyword>
<proteinExistence type="predicted"/>
<organism evidence="1 2">
    <name type="scientific">Dreissena polymorpha</name>
    <name type="common">Zebra mussel</name>
    <name type="synonym">Mytilus polymorpha</name>
    <dbReference type="NCBI Taxonomy" id="45954"/>
    <lineage>
        <taxon>Eukaryota</taxon>
        <taxon>Metazoa</taxon>
        <taxon>Spiralia</taxon>
        <taxon>Lophotrochozoa</taxon>
        <taxon>Mollusca</taxon>
        <taxon>Bivalvia</taxon>
        <taxon>Autobranchia</taxon>
        <taxon>Heteroconchia</taxon>
        <taxon>Euheterodonta</taxon>
        <taxon>Imparidentia</taxon>
        <taxon>Neoheterodontei</taxon>
        <taxon>Myida</taxon>
        <taxon>Dreissenoidea</taxon>
        <taxon>Dreissenidae</taxon>
        <taxon>Dreissena</taxon>
    </lineage>
</organism>
<accession>A0A9D4R3A3</accession>
<dbReference type="Proteomes" id="UP000828390">
    <property type="component" value="Unassembled WGS sequence"/>
</dbReference>